<evidence type="ECO:0000256" key="2">
    <source>
        <dbReference type="ARBA" id="ARBA00023015"/>
    </source>
</evidence>
<dbReference type="PANTHER" id="PTHR43133:SF46">
    <property type="entry name" value="RNA POLYMERASE SIGMA-70 FACTOR ECF SUBFAMILY"/>
    <property type="match status" value="1"/>
</dbReference>
<dbReference type="CDD" id="cd06171">
    <property type="entry name" value="Sigma70_r4"/>
    <property type="match status" value="1"/>
</dbReference>
<accession>A0ABP8JQY6</accession>
<keyword evidence="8" id="KW-1185">Reference proteome</keyword>
<evidence type="ECO:0000256" key="1">
    <source>
        <dbReference type="ARBA" id="ARBA00010641"/>
    </source>
</evidence>
<evidence type="ECO:0000256" key="4">
    <source>
        <dbReference type="ARBA" id="ARBA00023163"/>
    </source>
</evidence>
<dbReference type="Pfam" id="PF08281">
    <property type="entry name" value="Sigma70_r4_2"/>
    <property type="match status" value="1"/>
</dbReference>
<organism evidence="7 8">
    <name type="scientific">Nibrella viscosa</name>
    <dbReference type="NCBI Taxonomy" id="1084524"/>
    <lineage>
        <taxon>Bacteria</taxon>
        <taxon>Pseudomonadati</taxon>
        <taxon>Bacteroidota</taxon>
        <taxon>Cytophagia</taxon>
        <taxon>Cytophagales</taxon>
        <taxon>Spirosomataceae</taxon>
        <taxon>Nibrella</taxon>
    </lineage>
</organism>
<evidence type="ECO:0000313" key="8">
    <source>
        <dbReference type="Proteomes" id="UP001500936"/>
    </source>
</evidence>
<dbReference type="InterPro" id="IPR039425">
    <property type="entry name" value="RNA_pol_sigma-70-like"/>
</dbReference>
<keyword evidence="4" id="KW-0804">Transcription</keyword>
<dbReference type="Gene3D" id="1.10.1740.10">
    <property type="match status" value="1"/>
</dbReference>
<dbReference type="SUPFAM" id="SSF88659">
    <property type="entry name" value="Sigma3 and sigma4 domains of RNA polymerase sigma factors"/>
    <property type="match status" value="1"/>
</dbReference>
<dbReference type="InterPro" id="IPR013325">
    <property type="entry name" value="RNA_pol_sigma_r2"/>
</dbReference>
<dbReference type="SUPFAM" id="SSF88946">
    <property type="entry name" value="Sigma2 domain of RNA polymerase sigma factors"/>
    <property type="match status" value="1"/>
</dbReference>
<gene>
    <name evidence="7" type="ORF">GCM10023187_00340</name>
</gene>
<dbReference type="Gene3D" id="1.10.10.10">
    <property type="entry name" value="Winged helix-like DNA-binding domain superfamily/Winged helix DNA-binding domain"/>
    <property type="match status" value="1"/>
</dbReference>
<dbReference type="InterPro" id="IPR014284">
    <property type="entry name" value="RNA_pol_sigma-70_dom"/>
</dbReference>
<dbReference type="InterPro" id="IPR007627">
    <property type="entry name" value="RNA_pol_sigma70_r2"/>
</dbReference>
<comment type="caution">
    <text evidence="7">The sequence shown here is derived from an EMBL/GenBank/DDBJ whole genome shotgun (WGS) entry which is preliminary data.</text>
</comment>
<evidence type="ECO:0000259" key="5">
    <source>
        <dbReference type="Pfam" id="PF04542"/>
    </source>
</evidence>
<evidence type="ECO:0000259" key="6">
    <source>
        <dbReference type="Pfam" id="PF08281"/>
    </source>
</evidence>
<sequence>MTRIPLEKRLVNVDDQQCWAEYRAGSEAAFTELSRRYYRKLVHYGLKFTSDVQVVEDALQDVLVHLWLHRQSVSETPSVKFYLMKAFRHQLFKSLKRLPTLTSEEDRLGSELPEFSAEEVLIQQEETQQQQYKVSQLLASLPPRQREVMYLRYYQDLRVDEIAQLLSIKPQSVSNILQRSLANLRENWHLIILSLFLALAGVC</sequence>
<evidence type="ECO:0000313" key="7">
    <source>
        <dbReference type="EMBL" id="GAA4394486.1"/>
    </source>
</evidence>
<dbReference type="EMBL" id="BAABHB010000001">
    <property type="protein sequence ID" value="GAA4394486.1"/>
    <property type="molecule type" value="Genomic_DNA"/>
</dbReference>
<feature type="domain" description="RNA polymerase sigma-70 region 2" evidence="5">
    <location>
        <begin position="35"/>
        <end position="97"/>
    </location>
</feature>
<dbReference type="InterPro" id="IPR036388">
    <property type="entry name" value="WH-like_DNA-bd_sf"/>
</dbReference>
<dbReference type="InterPro" id="IPR013324">
    <property type="entry name" value="RNA_pol_sigma_r3/r4-like"/>
</dbReference>
<dbReference type="PANTHER" id="PTHR43133">
    <property type="entry name" value="RNA POLYMERASE ECF-TYPE SIGMA FACTO"/>
    <property type="match status" value="1"/>
</dbReference>
<dbReference type="InterPro" id="IPR013249">
    <property type="entry name" value="RNA_pol_sigma70_r4_t2"/>
</dbReference>
<reference evidence="8" key="1">
    <citation type="journal article" date="2019" name="Int. J. Syst. Evol. Microbiol.">
        <title>The Global Catalogue of Microorganisms (GCM) 10K type strain sequencing project: providing services to taxonomists for standard genome sequencing and annotation.</title>
        <authorList>
            <consortium name="The Broad Institute Genomics Platform"/>
            <consortium name="The Broad Institute Genome Sequencing Center for Infectious Disease"/>
            <person name="Wu L."/>
            <person name="Ma J."/>
        </authorList>
    </citation>
    <scope>NUCLEOTIDE SEQUENCE [LARGE SCALE GENOMIC DNA]</scope>
    <source>
        <strain evidence="8">JCM 17925</strain>
    </source>
</reference>
<comment type="similarity">
    <text evidence="1">Belongs to the sigma-70 factor family. ECF subfamily.</text>
</comment>
<keyword evidence="3" id="KW-0731">Sigma factor</keyword>
<dbReference type="Proteomes" id="UP001500936">
    <property type="component" value="Unassembled WGS sequence"/>
</dbReference>
<name>A0ABP8JQY6_9BACT</name>
<keyword evidence="2" id="KW-0805">Transcription regulation</keyword>
<protein>
    <submittedName>
        <fullName evidence="7">Sigma-70 family RNA polymerase sigma factor</fullName>
    </submittedName>
</protein>
<dbReference type="NCBIfam" id="TIGR02937">
    <property type="entry name" value="sigma70-ECF"/>
    <property type="match status" value="1"/>
</dbReference>
<evidence type="ECO:0000256" key="3">
    <source>
        <dbReference type="ARBA" id="ARBA00023082"/>
    </source>
</evidence>
<feature type="domain" description="RNA polymerase sigma factor 70 region 4 type 2" evidence="6">
    <location>
        <begin position="134"/>
        <end position="184"/>
    </location>
</feature>
<dbReference type="RefSeq" id="WP_345262702.1">
    <property type="nucleotide sequence ID" value="NZ_BAABHB010000001.1"/>
</dbReference>
<dbReference type="Pfam" id="PF04542">
    <property type="entry name" value="Sigma70_r2"/>
    <property type="match status" value="1"/>
</dbReference>
<proteinExistence type="inferred from homology"/>